<comment type="caution">
    <text evidence="2">The sequence shown here is derived from an EMBL/GenBank/DDBJ whole genome shotgun (WGS) entry which is preliminary data.</text>
</comment>
<evidence type="ECO:0008006" key="4">
    <source>
        <dbReference type="Google" id="ProtNLM"/>
    </source>
</evidence>
<dbReference type="EMBL" id="AWQS01000049">
    <property type="protein sequence ID" value="EWT06412.1"/>
    <property type="molecule type" value="Genomic_DNA"/>
</dbReference>
<dbReference type="RefSeq" id="WP_034715565.1">
    <property type="nucleotide sequence ID" value="NZ_AWQS01000049.1"/>
</dbReference>
<dbReference type="Gene3D" id="1.10.287.1060">
    <property type="entry name" value="ESAT-6-like"/>
    <property type="match status" value="1"/>
</dbReference>
<dbReference type="SUPFAM" id="SSF140453">
    <property type="entry name" value="EsxAB dimer-like"/>
    <property type="match status" value="1"/>
</dbReference>
<feature type="region of interest" description="Disordered" evidence="1">
    <location>
        <begin position="82"/>
        <end position="202"/>
    </location>
</feature>
<gene>
    <name evidence="2" type="ORF">N864_21625</name>
</gene>
<dbReference type="InterPro" id="IPR036689">
    <property type="entry name" value="ESAT-6-like_sf"/>
</dbReference>
<organism evidence="2 3">
    <name type="scientific">Intrasporangium chromatireducens Q5-1</name>
    <dbReference type="NCBI Taxonomy" id="584657"/>
    <lineage>
        <taxon>Bacteria</taxon>
        <taxon>Bacillati</taxon>
        <taxon>Actinomycetota</taxon>
        <taxon>Actinomycetes</taxon>
        <taxon>Micrococcales</taxon>
        <taxon>Intrasporangiaceae</taxon>
        <taxon>Intrasporangium</taxon>
    </lineage>
</organism>
<evidence type="ECO:0000313" key="3">
    <source>
        <dbReference type="Proteomes" id="UP000019494"/>
    </source>
</evidence>
<dbReference type="Proteomes" id="UP000019494">
    <property type="component" value="Unassembled WGS sequence"/>
</dbReference>
<keyword evidence="3" id="KW-1185">Reference proteome</keyword>
<name>W9GMS5_9MICO</name>
<feature type="compositionally biased region" description="Basic and acidic residues" evidence="1">
    <location>
        <begin position="140"/>
        <end position="156"/>
    </location>
</feature>
<reference evidence="3" key="1">
    <citation type="submission" date="2013-08" db="EMBL/GenBank/DDBJ databases">
        <title>Intrasporangium oryzae NRRL B-24470.</title>
        <authorList>
            <person name="Liu H."/>
            <person name="Wang G."/>
        </authorList>
    </citation>
    <scope>NUCLEOTIDE SEQUENCE [LARGE SCALE GENOMIC DNA]</scope>
    <source>
        <strain evidence="3">Q5-1</strain>
    </source>
</reference>
<dbReference type="AlphaFoldDB" id="W9GMS5"/>
<evidence type="ECO:0000256" key="1">
    <source>
        <dbReference type="SAM" id="MobiDB-lite"/>
    </source>
</evidence>
<sequence>MTTYKKGMDPEALHRAAGRIRGAKHDVDAVRDTVARVVDRLGSNWAGGNLERLIQEYRSTSAPALAHLGGRLDDMARTIDRNVSAQRRTSDERSTAHAGRTTWTPAGGAAFSGKRPWSRTNRDADGGTHTRTQYGPYSRYDTERTQGELDGEDGRTTTRTTQFRHNGNAADNPNLYESRETSTTRGHVDANGEHSRTTSRRDSTLFGRFNETEWGLKSTHSHAWGENEWEDGRKSPDWGKNVDIDGLNSEHYAKTVGGDHANVKLWGTETDGRWDVSVKDGNLVAAATAGAGAYALKAHADGSTQLGALGLNGKADAAVGAEANATGSASIGKDGLNVGGQAEAMVGAKVSAEGGANLGPLHAKVAGHAMAGAEASANGSVGIGVEGVKAQAGLDAFAGAKAGADGEFGVSGVTGKVGGEVYAGIGGHAKVDVQANFNHIKADVDVGAAIGVGGGVKFAVDVEPKQVINDVSRYGGGFVHGVTSTGDVLGHGLKNVFGW</sequence>
<dbReference type="OrthoDB" id="5244663at2"/>
<evidence type="ECO:0000313" key="2">
    <source>
        <dbReference type="EMBL" id="EWT06412.1"/>
    </source>
</evidence>
<proteinExistence type="predicted"/>
<accession>W9GMS5</accession>
<feature type="compositionally biased region" description="Basic and acidic residues" evidence="1">
    <location>
        <begin position="177"/>
        <end position="202"/>
    </location>
</feature>
<protein>
    <recommendedName>
        <fullName evidence="4">WXG100 family type VII secretion target</fullName>
    </recommendedName>
</protein>